<reference evidence="1" key="1">
    <citation type="submission" date="2020-03" db="EMBL/GenBank/DDBJ databases">
        <title>The deep terrestrial virosphere.</title>
        <authorList>
            <person name="Holmfeldt K."/>
            <person name="Nilsson E."/>
            <person name="Simone D."/>
            <person name="Lopez-Fernandez M."/>
            <person name="Wu X."/>
            <person name="de Brujin I."/>
            <person name="Lundin D."/>
            <person name="Andersson A."/>
            <person name="Bertilsson S."/>
            <person name="Dopson M."/>
        </authorList>
    </citation>
    <scope>NUCLEOTIDE SEQUENCE</scope>
    <source>
        <strain evidence="1">TM448A01913</strain>
    </source>
</reference>
<evidence type="ECO:0000313" key="1">
    <source>
        <dbReference type="EMBL" id="QJA50850.1"/>
    </source>
</evidence>
<name>A0A6H1ZUG9_9ZZZZ</name>
<gene>
    <name evidence="1" type="ORF">TM448A01913_0005</name>
</gene>
<protein>
    <submittedName>
        <fullName evidence="1">Uncharacterized protein</fullName>
    </submittedName>
</protein>
<dbReference type="AlphaFoldDB" id="A0A6H1ZUG9"/>
<accession>A0A6H1ZUG9</accession>
<dbReference type="EMBL" id="MT144221">
    <property type="protein sequence ID" value="QJA50850.1"/>
    <property type="molecule type" value="Genomic_DNA"/>
</dbReference>
<organism evidence="1">
    <name type="scientific">viral metagenome</name>
    <dbReference type="NCBI Taxonomy" id="1070528"/>
    <lineage>
        <taxon>unclassified sequences</taxon>
        <taxon>metagenomes</taxon>
        <taxon>organismal metagenomes</taxon>
    </lineage>
</organism>
<proteinExistence type="predicted"/>
<sequence>MSGKTMKPFERCGEEEKMKKLYEFTALLTCAYVVAADDEKAAREAIKTYERTWFESGEVIEISDVQLSDIREADQESLKDLAHEIV</sequence>